<accession>A0A9W8CMD2</accession>
<evidence type="ECO:0000256" key="3">
    <source>
        <dbReference type="ARBA" id="ARBA00022898"/>
    </source>
</evidence>
<keyword evidence="4 5" id="KW-0456">Lyase</keyword>
<organism evidence="6 7">
    <name type="scientific">Coemansia biformis</name>
    <dbReference type="NCBI Taxonomy" id="1286918"/>
    <lineage>
        <taxon>Eukaryota</taxon>
        <taxon>Fungi</taxon>
        <taxon>Fungi incertae sedis</taxon>
        <taxon>Zoopagomycota</taxon>
        <taxon>Kickxellomycotina</taxon>
        <taxon>Kickxellomycetes</taxon>
        <taxon>Kickxellales</taxon>
        <taxon>Kickxellaceae</taxon>
        <taxon>Coemansia</taxon>
    </lineage>
</organism>
<dbReference type="SUPFAM" id="SSF53383">
    <property type="entry name" value="PLP-dependent transferases"/>
    <property type="match status" value="1"/>
</dbReference>
<dbReference type="Pfam" id="PF00282">
    <property type="entry name" value="Pyridoxal_deC"/>
    <property type="match status" value="1"/>
</dbReference>
<sequence>MDSSEFRTHGKVVVDAIANYYDLMGNARPLPTVEPGYLYKLMPLEAPEDPEPFEAIQSDIATKIMPGITHWQSGNFFAWYPSNSSFPSILGEMYTAMFSVVGFSWNASPAATELETVVMDWLGKLIGLDKRFRAIKEDGTEGNGGGVIQGTACEAHVVAMLAGKERTLARLMAEGASKDDCDQIQPKLVAYFSDQTHS</sequence>
<keyword evidence="3 5" id="KW-0663">Pyridoxal phosphate</keyword>
<dbReference type="PANTHER" id="PTHR11999">
    <property type="entry name" value="GROUP II PYRIDOXAL-5-PHOSPHATE DECARBOXYLASE"/>
    <property type="match status" value="1"/>
</dbReference>
<evidence type="ECO:0000313" key="7">
    <source>
        <dbReference type="Proteomes" id="UP001143981"/>
    </source>
</evidence>
<keyword evidence="2" id="KW-0210">Decarboxylase</keyword>
<dbReference type="GO" id="GO:0030170">
    <property type="term" value="F:pyridoxal phosphate binding"/>
    <property type="evidence" value="ECO:0007669"/>
    <property type="project" value="InterPro"/>
</dbReference>
<feature type="non-terminal residue" evidence="6">
    <location>
        <position position="198"/>
    </location>
</feature>
<evidence type="ECO:0000256" key="4">
    <source>
        <dbReference type="ARBA" id="ARBA00023239"/>
    </source>
</evidence>
<evidence type="ECO:0000313" key="6">
    <source>
        <dbReference type="EMBL" id="KAJ1719005.1"/>
    </source>
</evidence>
<dbReference type="OrthoDB" id="639767at2759"/>
<protein>
    <submittedName>
        <fullName evidence="6">Uncharacterized protein</fullName>
    </submittedName>
</protein>
<dbReference type="GO" id="GO:0006520">
    <property type="term" value="P:amino acid metabolic process"/>
    <property type="evidence" value="ECO:0007669"/>
    <property type="project" value="InterPro"/>
</dbReference>
<dbReference type="AlphaFoldDB" id="A0A9W8CMD2"/>
<proteinExistence type="inferred from homology"/>
<dbReference type="InterPro" id="IPR010977">
    <property type="entry name" value="Aromatic_deC"/>
</dbReference>
<keyword evidence="7" id="KW-1185">Reference proteome</keyword>
<evidence type="ECO:0000256" key="5">
    <source>
        <dbReference type="RuleBase" id="RU000382"/>
    </source>
</evidence>
<dbReference type="PANTHER" id="PTHR11999:SF70">
    <property type="entry name" value="MIP05841P"/>
    <property type="match status" value="1"/>
</dbReference>
<evidence type="ECO:0000256" key="2">
    <source>
        <dbReference type="ARBA" id="ARBA00022793"/>
    </source>
</evidence>
<dbReference type="InterPro" id="IPR015421">
    <property type="entry name" value="PyrdxlP-dep_Trfase_major"/>
</dbReference>
<dbReference type="GO" id="GO:0016831">
    <property type="term" value="F:carboxy-lyase activity"/>
    <property type="evidence" value="ECO:0007669"/>
    <property type="project" value="UniProtKB-KW"/>
</dbReference>
<dbReference type="InterPro" id="IPR015424">
    <property type="entry name" value="PyrdxlP-dep_Trfase"/>
</dbReference>
<comment type="cofactor">
    <cofactor evidence="1 5">
        <name>pyridoxal 5'-phosphate</name>
        <dbReference type="ChEBI" id="CHEBI:597326"/>
    </cofactor>
</comment>
<dbReference type="Gene3D" id="1.20.1340.10">
    <property type="entry name" value="dopa decarboxylase, N-terminal domain"/>
    <property type="match status" value="1"/>
</dbReference>
<dbReference type="InterPro" id="IPR002129">
    <property type="entry name" value="PyrdxlP-dep_de-COase"/>
</dbReference>
<dbReference type="PRINTS" id="PR00800">
    <property type="entry name" value="YHDCRBOXLASE"/>
</dbReference>
<dbReference type="GO" id="GO:0005737">
    <property type="term" value="C:cytoplasm"/>
    <property type="evidence" value="ECO:0007669"/>
    <property type="project" value="TreeGrafter"/>
</dbReference>
<gene>
    <name evidence="6" type="ORF">LPJ61_006402</name>
</gene>
<dbReference type="Proteomes" id="UP001143981">
    <property type="component" value="Unassembled WGS sequence"/>
</dbReference>
<comment type="similarity">
    <text evidence="5">Belongs to the group II decarboxylase family.</text>
</comment>
<comment type="caution">
    <text evidence="6">The sequence shown here is derived from an EMBL/GenBank/DDBJ whole genome shotgun (WGS) entry which is preliminary data.</text>
</comment>
<dbReference type="GO" id="GO:0019752">
    <property type="term" value="P:carboxylic acid metabolic process"/>
    <property type="evidence" value="ECO:0007669"/>
    <property type="project" value="InterPro"/>
</dbReference>
<dbReference type="Gene3D" id="3.40.640.10">
    <property type="entry name" value="Type I PLP-dependent aspartate aminotransferase-like (Major domain)"/>
    <property type="match status" value="1"/>
</dbReference>
<evidence type="ECO:0000256" key="1">
    <source>
        <dbReference type="ARBA" id="ARBA00001933"/>
    </source>
</evidence>
<reference evidence="6" key="1">
    <citation type="submission" date="2022-07" db="EMBL/GenBank/DDBJ databases">
        <title>Phylogenomic reconstructions and comparative analyses of Kickxellomycotina fungi.</title>
        <authorList>
            <person name="Reynolds N.K."/>
            <person name="Stajich J.E."/>
            <person name="Barry K."/>
            <person name="Grigoriev I.V."/>
            <person name="Crous P."/>
            <person name="Smith M.E."/>
        </authorList>
    </citation>
    <scope>NUCLEOTIDE SEQUENCE</scope>
    <source>
        <strain evidence="6">BCRC 34381</strain>
    </source>
</reference>
<name>A0A9W8CMD2_9FUNG</name>
<dbReference type="EMBL" id="JANBOI010003070">
    <property type="protein sequence ID" value="KAJ1719005.1"/>
    <property type="molecule type" value="Genomic_DNA"/>
</dbReference>